<reference evidence="6" key="2">
    <citation type="submission" date="2020-09" db="EMBL/GenBank/DDBJ databases">
        <authorList>
            <person name="Sun Q."/>
            <person name="Kim S."/>
        </authorList>
    </citation>
    <scope>NUCLEOTIDE SEQUENCE</scope>
    <source>
        <strain evidence="6">KCTC 32296</strain>
    </source>
</reference>
<evidence type="ECO:0000256" key="2">
    <source>
        <dbReference type="ARBA" id="ARBA00022692"/>
    </source>
</evidence>
<comment type="similarity">
    <text evidence="5">Belongs to the YciB family.</text>
</comment>
<feature type="transmembrane region" description="Helical" evidence="5">
    <location>
        <begin position="82"/>
        <end position="104"/>
    </location>
</feature>
<proteinExistence type="inferred from homology"/>
<keyword evidence="1 5" id="KW-1003">Cell membrane</keyword>
<name>A0A918ULV2_9CAUL</name>
<dbReference type="GO" id="GO:0005886">
    <property type="term" value="C:plasma membrane"/>
    <property type="evidence" value="ECO:0007669"/>
    <property type="project" value="UniProtKB-SubCell"/>
</dbReference>
<feature type="transmembrane region" description="Helical" evidence="5">
    <location>
        <begin position="141"/>
        <end position="161"/>
    </location>
</feature>
<dbReference type="Pfam" id="PF04279">
    <property type="entry name" value="IspA"/>
    <property type="match status" value="1"/>
</dbReference>
<keyword evidence="4 5" id="KW-0472">Membrane</keyword>
<dbReference type="AlphaFoldDB" id="A0A918ULV2"/>
<feature type="transmembrane region" description="Helical" evidence="5">
    <location>
        <begin position="181"/>
        <end position="199"/>
    </location>
</feature>
<dbReference type="InterPro" id="IPR006008">
    <property type="entry name" value="YciB"/>
</dbReference>
<comment type="subcellular location">
    <subcellularLocation>
        <location evidence="5">Cell inner membrane</location>
        <topology evidence="5">Multi-pass membrane protein</topology>
    </subcellularLocation>
</comment>
<dbReference type="Proteomes" id="UP000662572">
    <property type="component" value="Unassembled WGS sequence"/>
</dbReference>
<gene>
    <name evidence="5" type="primary">yciB</name>
    <name evidence="6" type="ORF">GCM10011273_02170</name>
</gene>
<keyword evidence="5" id="KW-0997">Cell inner membrane</keyword>
<dbReference type="EMBL" id="BMZB01000001">
    <property type="protein sequence ID" value="GGZ21077.1"/>
    <property type="molecule type" value="Genomic_DNA"/>
</dbReference>
<evidence type="ECO:0000256" key="4">
    <source>
        <dbReference type="ARBA" id="ARBA00023136"/>
    </source>
</evidence>
<dbReference type="RefSeq" id="WP_229807508.1">
    <property type="nucleotide sequence ID" value="NZ_BMZB01000001.1"/>
</dbReference>
<evidence type="ECO:0000256" key="5">
    <source>
        <dbReference type="HAMAP-Rule" id="MF_00189"/>
    </source>
</evidence>
<feature type="transmembrane region" description="Helical" evidence="5">
    <location>
        <begin position="110"/>
        <end position="129"/>
    </location>
</feature>
<feature type="transmembrane region" description="Helical" evidence="5">
    <location>
        <begin position="42"/>
        <end position="61"/>
    </location>
</feature>
<keyword evidence="2 5" id="KW-0812">Transmembrane</keyword>
<dbReference type="HAMAP" id="MF_00189">
    <property type="entry name" value="YciB"/>
    <property type="match status" value="1"/>
</dbReference>
<reference evidence="6" key="1">
    <citation type="journal article" date="2014" name="Int. J. Syst. Evol. Microbiol.">
        <title>Complete genome sequence of Corynebacterium casei LMG S-19264T (=DSM 44701T), isolated from a smear-ripened cheese.</title>
        <authorList>
            <consortium name="US DOE Joint Genome Institute (JGI-PGF)"/>
            <person name="Walter F."/>
            <person name="Albersmeier A."/>
            <person name="Kalinowski J."/>
            <person name="Ruckert C."/>
        </authorList>
    </citation>
    <scope>NUCLEOTIDE SEQUENCE</scope>
    <source>
        <strain evidence="6">KCTC 32296</strain>
    </source>
</reference>
<comment type="function">
    <text evidence="5">Plays a role in cell envelope biogenesis, maintenance of cell envelope integrity and membrane homeostasis.</text>
</comment>
<evidence type="ECO:0000313" key="7">
    <source>
        <dbReference type="Proteomes" id="UP000662572"/>
    </source>
</evidence>
<protein>
    <recommendedName>
        <fullName evidence="5">Inner membrane-spanning protein YciB</fullName>
    </recommendedName>
</protein>
<feature type="transmembrane region" description="Helical" evidence="5">
    <location>
        <begin position="211"/>
        <end position="230"/>
    </location>
</feature>
<evidence type="ECO:0000256" key="3">
    <source>
        <dbReference type="ARBA" id="ARBA00022989"/>
    </source>
</evidence>
<sequence>MSEPAKNNETTEIEPVITPIDADAPAPVATNWVKMGIDYGPIIAFGATFFLVPILGLANKIPAFISGQGIVLINESSDKNTALIWASAVLAITSLIAVLLGLLLEKRIAWVPLIVAIIGIPFAVLTVVFRDPIFVKIKMTIVNVLIGGGLLIALRMGKNPFKSLMGSSLPLKDEAWPRLTIYYALFYLAMAVTNEIIWRTQSDAVWVGWKMLSLIGGPILLTIALVPFLMKNMIGTDKE</sequence>
<evidence type="ECO:0000256" key="1">
    <source>
        <dbReference type="ARBA" id="ARBA00022475"/>
    </source>
</evidence>
<accession>A0A918ULV2</accession>
<dbReference type="PANTHER" id="PTHR36917:SF1">
    <property type="entry name" value="INNER MEMBRANE-SPANNING PROTEIN YCIB"/>
    <property type="match status" value="1"/>
</dbReference>
<dbReference type="PANTHER" id="PTHR36917">
    <property type="entry name" value="INTRACELLULAR SEPTATION PROTEIN A-RELATED"/>
    <property type="match status" value="1"/>
</dbReference>
<organism evidence="6 7">
    <name type="scientific">Asticcacaulis endophyticus</name>
    <dbReference type="NCBI Taxonomy" id="1395890"/>
    <lineage>
        <taxon>Bacteria</taxon>
        <taxon>Pseudomonadati</taxon>
        <taxon>Pseudomonadota</taxon>
        <taxon>Alphaproteobacteria</taxon>
        <taxon>Caulobacterales</taxon>
        <taxon>Caulobacteraceae</taxon>
        <taxon>Asticcacaulis</taxon>
    </lineage>
</organism>
<comment type="caution">
    <text evidence="6">The sequence shown here is derived from an EMBL/GenBank/DDBJ whole genome shotgun (WGS) entry which is preliminary data.</text>
</comment>
<evidence type="ECO:0000313" key="6">
    <source>
        <dbReference type="EMBL" id="GGZ21077.1"/>
    </source>
</evidence>
<keyword evidence="3 5" id="KW-1133">Transmembrane helix</keyword>
<keyword evidence="7" id="KW-1185">Reference proteome</keyword>